<dbReference type="EMBL" id="JAAALK010000287">
    <property type="protein sequence ID" value="KAG8058494.1"/>
    <property type="molecule type" value="Genomic_DNA"/>
</dbReference>
<accession>A0A8J5SNK1</accession>
<sequence>MWTILFHFAGHSGGNWILESLRHLLIVMLLLYCIIRDQLGREKCYYARNKMVTAAPQFSDKVKNCWCGAHGILHHVEQLHCYIINPTMAA</sequence>
<evidence type="ECO:0000313" key="2">
    <source>
        <dbReference type="Proteomes" id="UP000729402"/>
    </source>
</evidence>
<reference evidence="1" key="1">
    <citation type="journal article" date="2021" name="bioRxiv">
        <title>Whole Genome Assembly and Annotation of Northern Wild Rice, Zizania palustris L., Supports a Whole Genome Duplication in the Zizania Genus.</title>
        <authorList>
            <person name="Haas M."/>
            <person name="Kono T."/>
            <person name="Macchietto M."/>
            <person name="Millas R."/>
            <person name="McGilp L."/>
            <person name="Shao M."/>
            <person name="Duquette J."/>
            <person name="Hirsch C.N."/>
            <person name="Kimball J."/>
        </authorList>
    </citation>
    <scope>NUCLEOTIDE SEQUENCE</scope>
    <source>
        <tissue evidence="1">Fresh leaf tissue</tissue>
    </source>
</reference>
<proteinExistence type="predicted"/>
<dbReference type="AlphaFoldDB" id="A0A8J5SNK1"/>
<organism evidence="1 2">
    <name type="scientific">Zizania palustris</name>
    <name type="common">Northern wild rice</name>
    <dbReference type="NCBI Taxonomy" id="103762"/>
    <lineage>
        <taxon>Eukaryota</taxon>
        <taxon>Viridiplantae</taxon>
        <taxon>Streptophyta</taxon>
        <taxon>Embryophyta</taxon>
        <taxon>Tracheophyta</taxon>
        <taxon>Spermatophyta</taxon>
        <taxon>Magnoliopsida</taxon>
        <taxon>Liliopsida</taxon>
        <taxon>Poales</taxon>
        <taxon>Poaceae</taxon>
        <taxon>BOP clade</taxon>
        <taxon>Oryzoideae</taxon>
        <taxon>Oryzeae</taxon>
        <taxon>Zizaniinae</taxon>
        <taxon>Zizania</taxon>
    </lineage>
</organism>
<name>A0A8J5SNK1_ZIZPA</name>
<reference evidence="1" key="2">
    <citation type="submission" date="2021-02" db="EMBL/GenBank/DDBJ databases">
        <authorList>
            <person name="Kimball J.A."/>
            <person name="Haas M.W."/>
            <person name="Macchietto M."/>
            <person name="Kono T."/>
            <person name="Duquette J."/>
            <person name="Shao M."/>
        </authorList>
    </citation>
    <scope>NUCLEOTIDE SEQUENCE</scope>
    <source>
        <tissue evidence="1">Fresh leaf tissue</tissue>
    </source>
</reference>
<evidence type="ECO:0000313" key="1">
    <source>
        <dbReference type="EMBL" id="KAG8058494.1"/>
    </source>
</evidence>
<comment type="caution">
    <text evidence="1">The sequence shown here is derived from an EMBL/GenBank/DDBJ whole genome shotgun (WGS) entry which is preliminary data.</text>
</comment>
<keyword evidence="2" id="KW-1185">Reference proteome</keyword>
<protein>
    <submittedName>
        <fullName evidence="1">Uncharacterized protein</fullName>
    </submittedName>
</protein>
<dbReference type="Proteomes" id="UP000729402">
    <property type="component" value="Unassembled WGS sequence"/>
</dbReference>
<gene>
    <name evidence="1" type="ORF">GUJ93_ZPchr0002g26520</name>
</gene>